<dbReference type="SUPFAM" id="SSF55073">
    <property type="entry name" value="Nucleotide cyclase"/>
    <property type="match status" value="2"/>
</dbReference>
<dbReference type="PANTHER" id="PTHR16305">
    <property type="entry name" value="TESTICULAR SOLUBLE ADENYLYL CYCLASE"/>
    <property type="match status" value="1"/>
</dbReference>
<dbReference type="CDD" id="cd07302">
    <property type="entry name" value="CHD"/>
    <property type="match status" value="2"/>
</dbReference>
<dbReference type="GO" id="GO:0004016">
    <property type="term" value="F:adenylate cyclase activity"/>
    <property type="evidence" value="ECO:0007669"/>
    <property type="project" value="TreeGrafter"/>
</dbReference>
<dbReference type="InterPro" id="IPR029787">
    <property type="entry name" value="Nucleotide_cyclase"/>
</dbReference>
<evidence type="ECO:0000259" key="4">
    <source>
        <dbReference type="PROSITE" id="PS50125"/>
    </source>
</evidence>
<reference evidence="5" key="1">
    <citation type="submission" date="2025-08" db="UniProtKB">
        <authorList>
            <consortium name="Ensembl"/>
        </authorList>
    </citation>
    <scope>IDENTIFICATION</scope>
</reference>
<dbReference type="GeneTree" id="ENSGT00940000165310"/>
<evidence type="ECO:0000313" key="5">
    <source>
        <dbReference type="Ensembl" id="ENSNNAP00000005475.1"/>
    </source>
</evidence>
<accession>A0A8C6VIJ1</accession>
<name>A0A8C6VIJ1_NAJNA</name>
<keyword evidence="3" id="KW-0456">Lyase</keyword>
<dbReference type="GO" id="GO:0005524">
    <property type="term" value="F:ATP binding"/>
    <property type="evidence" value="ECO:0007669"/>
    <property type="project" value="UniProtKB-KW"/>
</dbReference>
<dbReference type="Proteomes" id="UP000694559">
    <property type="component" value="Unplaced"/>
</dbReference>
<reference evidence="5" key="2">
    <citation type="submission" date="2025-09" db="UniProtKB">
        <authorList>
            <consortium name="Ensembl"/>
        </authorList>
    </citation>
    <scope>IDENTIFICATION</scope>
</reference>
<dbReference type="GO" id="GO:0035556">
    <property type="term" value="P:intracellular signal transduction"/>
    <property type="evidence" value="ECO:0007669"/>
    <property type="project" value="InterPro"/>
</dbReference>
<evidence type="ECO:0000256" key="1">
    <source>
        <dbReference type="ARBA" id="ARBA00022741"/>
    </source>
</evidence>
<dbReference type="Pfam" id="PF00211">
    <property type="entry name" value="Guanylate_cyc"/>
    <property type="match status" value="2"/>
</dbReference>
<keyword evidence="6" id="KW-1185">Reference proteome</keyword>
<evidence type="ECO:0000256" key="3">
    <source>
        <dbReference type="ARBA" id="ARBA00023239"/>
    </source>
</evidence>
<protein>
    <recommendedName>
        <fullName evidence="4">Guanylate cyclase domain-containing protein</fullName>
    </recommendedName>
</protein>
<feature type="domain" description="Guanylate cyclase" evidence="4">
    <location>
        <begin position="331"/>
        <end position="409"/>
    </location>
</feature>
<dbReference type="FunFam" id="3.30.70.1230:FF:000017">
    <property type="entry name" value="Adenylate cyclase type 10"/>
    <property type="match status" value="1"/>
</dbReference>
<proteinExistence type="predicted"/>
<keyword evidence="2" id="KW-0067">ATP-binding</keyword>
<dbReference type="Gene3D" id="3.30.70.1230">
    <property type="entry name" value="Nucleotide cyclase"/>
    <property type="match status" value="2"/>
</dbReference>
<keyword evidence="1" id="KW-0547">Nucleotide-binding</keyword>
<sequence length="1509" mass="171932">MTNKNDQIEISTLGKLAAHVPDFIVYGDFAQEMPFIESFDGVLLFMDISGFTALTEKFSMNTSLDRGADELTQTLNHYVGDIVEEVLVFGGDVLKFAGDALLALWKVERCHLNEIITLALKCSFSIQQEYGVRDTEVGLELRVKIGLSAGHISKVVIGDNRRQHFVVTGRAVEEVRLAQNLAKASEIILSPNCWELCDRNLIEVEKIKNERAVKVGTFLGKKSHSVSFPPPHLSLPEILRTASMLGPNEELEKRLRKYVMKNVLKKIDDNQPLEYLSELRPVTIVFVNMQFEENANTHHVWKAIQDANAMISGTILPLSGNINKVFMFDKGCTFLCIFGLPGDKQADESTNALDSAHKIHAFCSTALMKIKIVSIGVTGGPVFCGVVGHRVRHEYTVIGRKVNLAARMMMFYPGLVSCDALTYSKSKLPHYFFEELPLVEMKGVVNPGTVYQFLGITEKAMIYKAYLTKERSELYPLLGRKKETDIFENLLEKFKETKISHVIIYEGLMGYGKSQLVTEIAYLGQAPGQNRVVAMELTKINAWQNFFAVRTLMAMFLGVDVCKTYDARQYILLSKLRGVIEEQYLCLFNNLFHVKFPTSEVVSQMDNDRKNKEIETMLLKILINVKKEVLIFAVDEAQFIDKASWDFLDNLLKNVSIFVVMALSPINHKGRILCSSATQILNSPSTTFIKLRELSPSIIIQKACQDLGVVKDACPGNLLAVPIKMKAKRISSKCKVLFKSTSLKLLFQASYLTSSKLKRLSSSIPNFFVLLSLGIALAALDNMNPSEQMVVKCAAVIGVTFTTEMLLYILPEWTKRKMYQTLAALVESRIFKCCSERKEVNVTQHMLSKEFSISNNELKSRRPESGKLVIKKLEISETPLEEAVMHCKIMEFCTPLLQEAAYELWLKNQKKALHFKCTSYLKWLAHRCKCCGEGDFIPYHRYAVDGMLQKFYSQEDKIKNIKEDETFSDSENKQPMEEMDEIILLTGMSKKRTETPGSQDCECKETVESVTVPLSQHYLALGDYSRAFYYLLESASAYVNHSHNYMAFTYLNTAESLLRASEFKHKLINQFEVSILYSLKGEVCYNMGQITSAKKLIKKALSLLKKSFPITVVGAFCMFMVETSKHLSHQNKQTLWQISSGEKRLAVLFQQGHCLSLLWQLFSLDVARSRKTFTRLAALMQVNCAEESQDESQIISSYMDFSLCYQMMGCQHEWMKYELMAIKRSSHLHIVGGGLLTIAKLASSLAYMKLCLGNMLLAIQLGYRAHKLYEHLKRPNLDANVLHDIFKALYLSTRYQDSVQVLSCLEDLTFRDDNIIGQSLFISGCLNIILYAGFCFKPFKYCQDFILANETNCILMSQNNIMLSLYSSLAIWFARLQQWDKFIIPFEKARRLVRRTSASLCSNHGFCKLVECETLLLRKYIEERPDKVREMHNRITKVRNSEMGIPVYYSRVYHLKAYVQLMLGNDELSQNFLEKGFYTSDIYGNRLERSWLEISKVLKLILFKNVIDN</sequence>
<evidence type="ECO:0000256" key="2">
    <source>
        <dbReference type="ARBA" id="ARBA00022840"/>
    </source>
</evidence>
<feature type="domain" description="Guanylate cyclase" evidence="4">
    <location>
        <begin position="42"/>
        <end position="179"/>
    </location>
</feature>
<dbReference type="FunFam" id="3.30.70.1230:FF:000021">
    <property type="entry name" value="Adenylate cyclase type 10"/>
    <property type="match status" value="1"/>
</dbReference>
<dbReference type="PANTHER" id="PTHR16305:SF28">
    <property type="entry name" value="GUANYLATE CYCLASE DOMAIN-CONTAINING PROTEIN"/>
    <property type="match status" value="1"/>
</dbReference>
<dbReference type="OrthoDB" id="194468at2759"/>
<dbReference type="GO" id="GO:0009190">
    <property type="term" value="P:cyclic nucleotide biosynthetic process"/>
    <property type="evidence" value="ECO:0007669"/>
    <property type="project" value="InterPro"/>
</dbReference>
<dbReference type="InterPro" id="IPR001054">
    <property type="entry name" value="A/G_cyclase"/>
</dbReference>
<organism evidence="5 6">
    <name type="scientific">Naja naja</name>
    <name type="common">Indian cobra</name>
    <dbReference type="NCBI Taxonomy" id="35670"/>
    <lineage>
        <taxon>Eukaryota</taxon>
        <taxon>Metazoa</taxon>
        <taxon>Chordata</taxon>
        <taxon>Craniata</taxon>
        <taxon>Vertebrata</taxon>
        <taxon>Euteleostomi</taxon>
        <taxon>Lepidosauria</taxon>
        <taxon>Squamata</taxon>
        <taxon>Bifurcata</taxon>
        <taxon>Unidentata</taxon>
        <taxon>Episquamata</taxon>
        <taxon>Toxicofera</taxon>
        <taxon>Serpentes</taxon>
        <taxon>Colubroidea</taxon>
        <taxon>Elapidae</taxon>
        <taxon>Elapinae</taxon>
        <taxon>Naja</taxon>
    </lineage>
</organism>
<dbReference type="PROSITE" id="PS50125">
    <property type="entry name" value="GUANYLATE_CYCLASE_2"/>
    <property type="match status" value="2"/>
</dbReference>
<dbReference type="Ensembl" id="ENSNNAT00000005721.1">
    <property type="protein sequence ID" value="ENSNNAP00000005475.1"/>
    <property type="gene ID" value="ENSNNAG00000003511.1"/>
</dbReference>
<dbReference type="GO" id="GO:0005737">
    <property type="term" value="C:cytoplasm"/>
    <property type="evidence" value="ECO:0007669"/>
    <property type="project" value="TreeGrafter"/>
</dbReference>
<evidence type="ECO:0000313" key="6">
    <source>
        <dbReference type="Proteomes" id="UP000694559"/>
    </source>
</evidence>